<dbReference type="AlphaFoldDB" id="A0A922HT35"/>
<sequence length="115" mass="13428">MDQEGLYNPKNTMAHVESIQRSQSTMNIVNHQNVQRLKARPISAMETGELLTHFISNGTWQPRDNQQLNRQLSDESLLNHQHFLSEPRPQMAFQSHENHDVNQPIRNCLLKMIMI</sequence>
<evidence type="ECO:0000313" key="2">
    <source>
        <dbReference type="Proteomes" id="UP000790347"/>
    </source>
</evidence>
<proteinExistence type="predicted"/>
<keyword evidence="2" id="KW-1185">Reference proteome</keyword>
<accession>A0A922HT35</accession>
<gene>
    <name evidence="1" type="ORF">DERF_008974</name>
</gene>
<reference evidence="1" key="1">
    <citation type="submission" date="2013-05" db="EMBL/GenBank/DDBJ databases">
        <authorList>
            <person name="Yim A.K.Y."/>
            <person name="Chan T.F."/>
            <person name="Ji K.M."/>
            <person name="Liu X.Y."/>
            <person name="Zhou J.W."/>
            <person name="Li R.Q."/>
            <person name="Yang K.Y."/>
            <person name="Li J."/>
            <person name="Li M."/>
            <person name="Law P.T.W."/>
            <person name="Wu Y.L."/>
            <person name="Cai Z.L."/>
            <person name="Qin H."/>
            <person name="Bao Y."/>
            <person name="Leung R.K.K."/>
            <person name="Ng P.K.S."/>
            <person name="Zou J."/>
            <person name="Zhong X.J."/>
            <person name="Ran P.X."/>
            <person name="Zhong N.S."/>
            <person name="Liu Z.G."/>
            <person name="Tsui S.K.W."/>
        </authorList>
    </citation>
    <scope>NUCLEOTIDE SEQUENCE</scope>
    <source>
        <strain evidence="1">Derf</strain>
        <tissue evidence="1">Whole organism</tissue>
    </source>
</reference>
<reference evidence="1" key="2">
    <citation type="journal article" date="2022" name="Res Sq">
        <title>Comparative Genomics Reveals Insights into the Divergent Evolution of Astigmatic Mites and Household Pest Adaptations.</title>
        <authorList>
            <person name="Xiong Q."/>
            <person name="Wan A.T.-Y."/>
            <person name="Liu X.-Y."/>
            <person name="Fung C.S.-H."/>
            <person name="Xiao X."/>
            <person name="Malainual N."/>
            <person name="Hou J."/>
            <person name="Wang L."/>
            <person name="Wang M."/>
            <person name="Yang K."/>
            <person name="Cui Y."/>
            <person name="Leung E."/>
            <person name="Nong W."/>
            <person name="Shin S.-K."/>
            <person name="Au S."/>
            <person name="Jeong K.Y."/>
            <person name="Chew F.T."/>
            <person name="Hui J."/>
            <person name="Leung T.F."/>
            <person name="Tungtrongchitr A."/>
            <person name="Zhong N."/>
            <person name="Liu Z."/>
            <person name="Tsui S."/>
        </authorList>
    </citation>
    <scope>NUCLEOTIDE SEQUENCE</scope>
    <source>
        <strain evidence="1">Derf</strain>
        <tissue evidence="1">Whole organism</tissue>
    </source>
</reference>
<dbReference type="Proteomes" id="UP000790347">
    <property type="component" value="Unassembled WGS sequence"/>
</dbReference>
<organism evidence="1 2">
    <name type="scientific">Dermatophagoides farinae</name>
    <name type="common">American house dust mite</name>
    <dbReference type="NCBI Taxonomy" id="6954"/>
    <lineage>
        <taxon>Eukaryota</taxon>
        <taxon>Metazoa</taxon>
        <taxon>Ecdysozoa</taxon>
        <taxon>Arthropoda</taxon>
        <taxon>Chelicerata</taxon>
        <taxon>Arachnida</taxon>
        <taxon>Acari</taxon>
        <taxon>Acariformes</taxon>
        <taxon>Sarcoptiformes</taxon>
        <taxon>Astigmata</taxon>
        <taxon>Psoroptidia</taxon>
        <taxon>Analgoidea</taxon>
        <taxon>Pyroglyphidae</taxon>
        <taxon>Dermatophagoidinae</taxon>
        <taxon>Dermatophagoides</taxon>
    </lineage>
</organism>
<protein>
    <submittedName>
        <fullName evidence="1">Uncharacterized protein</fullName>
    </submittedName>
</protein>
<dbReference type="EMBL" id="ASGP02000004">
    <property type="protein sequence ID" value="KAH9510455.1"/>
    <property type="molecule type" value="Genomic_DNA"/>
</dbReference>
<evidence type="ECO:0000313" key="1">
    <source>
        <dbReference type="EMBL" id="KAH9510455.1"/>
    </source>
</evidence>
<comment type="caution">
    <text evidence="1">The sequence shown here is derived from an EMBL/GenBank/DDBJ whole genome shotgun (WGS) entry which is preliminary data.</text>
</comment>
<name>A0A922HT35_DERFA</name>